<dbReference type="GO" id="GO:0006289">
    <property type="term" value="P:nucleotide-excision repair"/>
    <property type="evidence" value="ECO:0007669"/>
    <property type="project" value="UniProtKB-UniRule"/>
</dbReference>
<evidence type="ECO:0000313" key="15">
    <source>
        <dbReference type="Proteomes" id="UP001149813"/>
    </source>
</evidence>
<comment type="subcellular location">
    <subcellularLocation>
        <location evidence="1 13">Nucleus</location>
    </subcellularLocation>
</comment>
<keyword evidence="4 13" id="KW-0479">Metal-binding</keyword>
<evidence type="ECO:0000256" key="6">
    <source>
        <dbReference type="ARBA" id="ARBA00022771"/>
    </source>
</evidence>
<evidence type="ECO:0000256" key="8">
    <source>
        <dbReference type="ARBA" id="ARBA00023015"/>
    </source>
</evidence>
<reference evidence="14" key="1">
    <citation type="submission" date="2022-07" db="EMBL/GenBank/DDBJ databases">
        <title>Phylogenomic reconstructions and comparative analyses of Kickxellomycotina fungi.</title>
        <authorList>
            <person name="Reynolds N.K."/>
            <person name="Stajich J.E."/>
            <person name="Barry K."/>
            <person name="Grigoriev I.V."/>
            <person name="Crous P."/>
            <person name="Smith M.E."/>
        </authorList>
    </citation>
    <scope>NUCLEOTIDE SEQUENCE</scope>
    <source>
        <strain evidence="14">NBRC 32514</strain>
    </source>
</reference>
<evidence type="ECO:0000256" key="7">
    <source>
        <dbReference type="ARBA" id="ARBA00022833"/>
    </source>
</evidence>
<dbReference type="InterPro" id="IPR036465">
    <property type="entry name" value="vWFA_dom_sf"/>
</dbReference>
<evidence type="ECO:0000256" key="1">
    <source>
        <dbReference type="ARBA" id="ARBA00004123"/>
    </source>
</evidence>
<dbReference type="EMBL" id="JANBOJ010000015">
    <property type="protein sequence ID" value="KAJ1725007.1"/>
    <property type="molecule type" value="Genomic_DNA"/>
</dbReference>
<dbReference type="PANTHER" id="PTHR12831">
    <property type="entry name" value="TRANSCRIPTION INITIATION FACTOR IIH TFIIH , POLYPEPTIDE 3-RELATED"/>
    <property type="match status" value="1"/>
</dbReference>
<evidence type="ECO:0000256" key="11">
    <source>
        <dbReference type="ARBA" id="ARBA00023242"/>
    </source>
</evidence>
<dbReference type="GO" id="GO:0006355">
    <property type="term" value="P:regulation of DNA-templated transcription"/>
    <property type="evidence" value="ECO:0007669"/>
    <property type="project" value="InterPro"/>
</dbReference>
<name>A0A9W8CVL4_9FUNG</name>
<keyword evidence="9 13" id="KW-0804">Transcription</keyword>
<evidence type="ECO:0000256" key="4">
    <source>
        <dbReference type="ARBA" id="ARBA00022723"/>
    </source>
</evidence>
<evidence type="ECO:0000256" key="5">
    <source>
        <dbReference type="ARBA" id="ARBA00022763"/>
    </source>
</evidence>
<evidence type="ECO:0000256" key="10">
    <source>
        <dbReference type="ARBA" id="ARBA00023204"/>
    </source>
</evidence>
<dbReference type="Gene3D" id="3.40.50.410">
    <property type="entry name" value="von Willebrand factor, type A domain"/>
    <property type="match status" value="1"/>
</dbReference>
<keyword evidence="11 13" id="KW-0539">Nucleus</keyword>
<dbReference type="AlphaFoldDB" id="A0A9W8CVL4"/>
<keyword evidence="6 13" id="KW-0863">Zinc-finger</keyword>
<dbReference type="Pfam" id="PF03850">
    <property type="entry name" value="Tfb4"/>
    <property type="match status" value="1"/>
</dbReference>
<dbReference type="GO" id="GO:0008270">
    <property type="term" value="F:zinc ion binding"/>
    <property type="evidence" value="ECO:0007669"/>
    <property type="project" value="UniProtKB-KW"/>
</dbReference>
<dbReference type="Proteomes" id="UP001149813">
    <property type="component" value="Unassembled WGS sequence"/>
</dbReference>
<comment type="similarity">
    <text evidence="2 13">Belongs to the TFB4 family.</text>
</comment>
<evidence type="ECO:0000256" key="12">
    <source>
        <dbReference type="ARBA" id="ARBA00033341"/>
    </source>
</evidence>
<dbReference type="InterPro" id="IPR004600">
    <property type="entry name" value="TFIIH_Tfb4/GTF2H3"/>
</dbReference>
<keyword evidence="7 13" id="KW-0862">Zinc</keyword>
<dbReference type="GO" id="GO:0005675">
    <property type="term" value="C:transcription factor TFIIH holo complex"/>
    <property type="evidence" value="ECO:0007669"/>
    <property type="project" value="UniProtKB-UniRule"/>
</dbReference>
<comment type="caution">
    <text evidence="14">The sequence shown here is derived from an EMBL/GenBank/DDBJ whole genome shotgun (WGS) entry which is preliminary data.</text>
</comment>
<proteinExistence type="inferred from homology"/>
<evidence type="ECO:0000256" key="2">
    <source>
        <dbReference type="ARBA" id="ARBA00005273"/>
    </source>
</evidence>
<keyword evidence="5 13" id="KW-0227">DNA damage</keyword>
<keyword evidence="8 13" id="KW-0805">Transcription regulation</keyword>
<comment type="function">
    <text evidence="13">Component of the general transcription and DNA repair factor IIH (TFIIH) core complex, which is involved in general and transcription-coupled nucleotide excision repair (NER) of damaged DNA and, when complexed to TFIIK, in RNA transcription by RNA polymerase II. In NER, TFIIH acts by opening DNA around the lesion to allow the excision of the damaged oligonucleotide and its replacement by a new DNA fragment. In transcription, TFIIH has an essential role in transcription initiation. When the pre-initiation complex (PIC) has been established, TFIIH is required for promoter opening and promoter escape. Phosphorylation of the C-terminal tail (CTD) of the largest subunit of RNA polymerase II by the kinase module TFIIK controls the initiation of transcription.</text>
</comment>
<evidence type="ECO:0000256" key="13">
    <source>
        <dbReference type="RuleBase" id="RU368090"/>
    </source>
</evidence>
<gene>
    <name evidence="14" type="primary">TFB4</name>
    <name evidence="14" type="ORF">LPJ53_000796</name>
</gene>
<comment type="subunit">
    <text evidence="13">Component of the 7-subunit TFIIH core complex composed of XPB/SSL2, XPD/RAD3, SSL1, TFB1, TFB2, TFB4 and TFB5, which is active in NER. The core complex associates with the 3-subunit CTD-kinase module TFIIK composed of CCL1, KIN28 and TFB3 to form the 10-subunit holoenzyme (holo-TFIIH) active in transcription.</text>
</comment>
<dbReference type="PANTHER" id="PTHR12831:SF0">
    <property type="entry name" value="GENERAL TRANSCRIPTION FACTOR IIH SUBUNIT 3"/>
    <property type="match status" value="1"/>
</dbReference>
<dbReference type="GO" id="GO:0000439">
    <property type="term" value="C:transcription factor TFIIH core complex"/>
    <property type="evidence" value="ECO:0007669"/>
    <property type="project" value="UniProtKB-UniRule"/>
</dbReference>
<evidence type="ECO:0000256" key="9">
    <source>
        <dbReference type="ARBA" id="ARBA00023163"/>
    </source>
</evidence>
<keyword evidence="15" id="KW-1185">Reference proteome</keyword>
<evidence type="ECO:0000313" key="14">
    <source>
        <dbReference type="EMBL" id="KAJ1725007.1"/>
    </source>
</evidence>
<protein>
    <recommendedName>
        <fullName evidence="3 13">General transcription and DNA repair factor IIH subunit TFB4</fullName>
        <shortName evidence="13">TFIIH subunit TFB4</shortName>
    </recommendedName>
    <alternativeName>
        <fullName evidence="12 13">RNA polymerase II transcription factor B subunit 4</fullName>
    </alternativeName>
</protein>
<keyword evidence="10 13" id="KW-0234">DNA repair</keyword>
<sequence>MSEALESDASLLVVVLDINASAWARSALALDDALQQTIIFINAYLALKPSNQLVVLASTRQECRTLYPAEPNSPASSEDIRVYEQFRAADVAILSGVRALLSSASASADQAHDSDAEHSLISRALSKALCHINQMRSSTLDAVWPRVLVLSAGVDAAAEYISLMNGIFAAQRMGVLIDVCKAAGSGDSVFLQQAAEISGGVYLRVDARAGWSLLQTLLFSFLADHYTRRVLYLPGNERTDFRATCFCHKRIVDIGYVCSVCLSIFCRLAPVCSTCQTRFSIRSARAERPAANGVQSTARTISQQLSTTSTTSTLV</sequence>
<evidence type="ECO:0000256" key="3">
    <source>
        <dbReference type="ARBA" id="ARBA00021280"/>
    </source>
</evidence>
<accession>A0A9W8CVL4</accession>
<dbReference type="OrthoDB" id="17307at2759"/>
<organism evidence="14 15">
    <name type="scientific">Coemansia erecta</name>
    <dbReference type="NCBI Taxonomy" id="147472"/>
    <lineage>
        <taxon>Eukaryota</taxon>
        <taxon>Fungi</taxon>
        <taxon>Fungi incertae sedis</taxon>
        <taxon>Zoopagomycota</taxon>
        <taxon>Kickxellomycotina</taxon>
        <taxon>Kickxellomycetes</taxon>
        <taxon>Kickxellales</taxon>
        <taxon>Kickxellaceae</taxon>
        <taxon>Coemansia</taxon>
    </lineage>
</organism>